<organism evidence="1 2">
    <name type="scientific">Racocetra persica</name>
    <dbReference type="NCBI Taxonomy" id="160502"/>
    <lineage>
        <taxon>Eukaryota</taxon>
        <taxon>Fungi</taxon>
        <taxon>Fungi incertae sedis</taxon>
        <taxon>Mucoromycota</taxon>
        <taxon>Glomeromycotina</taxon>
        <taxon>Glomeromycetes</taxon>
        <taxon>Diversisporales</taxon>
        <taxon>Gigasporaceae</taxon>
        <taxon>Racocetra</taxon>
    </lineage>
</organism>
<name>A0ACA9R2A7_9GLOM</name>
<dbReference type="EMBL" id="CAJVQC010041723">
    <property type="protein sequence ID" value="CAG8773592.1"/>
    <property type="molecule type" value="Genomic_DNA"/>
</dbReference>
<dbReference type="Proteomes" id="UP000789920">
    <property type="component" value="Unassembled WGS sequence"/>
</dbReference>
<sequence length="150" mass="17108">MERKTVQALSHNWTSTQRSNVATLCAHIVYESVWSNKDVDLEWKQQFLADLFQHLAVDNTKDIRQEIISEILLVCLGLTRSEISNSNEGLHLKEKVNDLVSNGNNVDTQLTDSIVLVNKPVEYDARSRAVLFKHAQYLNVSITDVKSLER</sequence>
<protein>
    <submittedName>
        <fullName evidence="1">8797_t:CDS:1</fullName>
    </submittedName>
</protein>
<evidence type="ECO:0000313" key="1">
    <source>
        <dbReference type="EMBL" id="CAG8773592.1"/>
    </source>
</evidence>
<proteinExistence type="predicted"/>
<feature type="non-terminal residue" evidence="1">
    <location>
        <position position="150"/>
    </location>
</feature>
<keyword evidence="2" id="KW-1185">Reference proteome</keyword>
<reference evidence="1" key="1">
    <citation type="submission" date="2021-06" db="EMBL/GenBank/DDBJ databases">
        <authorList>
            <person name="Kallberg Y."/>
            <person name="Tangrot J."/>
            <person name="Rosling A."/>
        </authorList>
    </citation>
    <scope>NUCLEOTIDE SEQUENCE</scope>
    <source>
        <strain evidence="1">MA461A</strain>
    </source>
</reference>
<comment type="caution">
    <text evidence="1">The sequence shown here is derived from an EMBL/GenBank/DDBJ whole genome shotgun (WGS) entry which is preliminary data.</text>
</comment>
<evidence type="ECO:0000313" key="2">
    <source>
        <dbReference type="Proteomes" id="UP000789920"/>
    </source>
</evidence>
<accession>A0ACA9R2A7</accession>
<gene>
    <name evidence="1" type="ORF">RPERSI_LOCUS16701</name>
</gene>